<reference evidence="1" key="1">
    <citation type="submission" date="2021-01" db="EMBL/GenBank/DDBJ databases">
        <authorList>
            <person name="Corre E."/>
            <person name="Pelletier E."/>
            <person name="Niang G."/>
            <person name="Scheremetjew M."/>
            <person name="Finn R."/>
            <person name="Kale V."/>
            <person name="Holt S."/>
            <person name="Cochrane G."/>
            <person name="Meng A."/>
            <person name="Brown T."/>
            <person name="Cohen L."/>
        </authorList>
    </citation>
    <scope>NUCLEOTIDE SEQUENCE</scope>
</reference>
<name>A0A7S1ASW7_NOCSC</name>
<protein>
    <submittedName>
        <fullName evidence="1">Uncharacterized protein</fullName>
    </submittedName>
</protein>
<sequence length="121" mass="13668">MQMFLSLLKEKLIVSHEGEEACGGMKVELQRHLGQHLLRLDHSPADFVWFECWPRTGLCISSQVGPARPGLAQLRSRLRRRSGKCLSHSAACPDQNKVAYLWCLPPSHRRGTHEVERASAL</sequence>
<evidence type="ECO:0000313" key="1">
    <source>
        <dbReference type="EMBL" id="CAD8863291.1"/>
    </source>
</evidence>
<gene>
    <name evidence="1" type="ORF">NSCI0253_LOCUS37646</name>
</gene>
<organism evidence="1">
    <name type="scientific">Noctiluca scintillans</name>
    <name type="common">Sea sparkle</name>
    <name type="synonym">Red tide dinoflagellate</name>
    <dbReference type="NCBI Taxonomy" id="2966"/>
    <lineage>
        <taxon>Eukaryota</taxon>
        <taxon>Sar</taxon>
        <taxon>Alveolata</taxon>
        <taxon>Dinophyceae</taxon>
        <taxon>Noctilucales</taxon>
        <taxon>Noctilucaceae</taxon>
        <taxon>Noctiluca</taxon>
    </lineage>
</organism>
<dbReference type="EMBL" id="HBFQ01052866">
    <property type="protein sequence ID" value="CAD8863291.1"/>
    <property type="molecule type" value="Transcribed_RNA"/>
</dbReference>
<accession>A0A7S1ASW7</accession>
<dbReference type="AlphaFoldDB" id="A0A7S1ASW7"/>
<proteinExistence type="predicted"/>